<comment type="caution">
    <text evidence="1">The sequence shown here is derived from an EMBL/GenBank/DDBJ whole genome shotgun (WGS) entry which is preliminary data.</text>
</comment>
<reference evidence="1 2" key="1">
    <citation type="submission" date="2018-10" db="EMBL/GenBank/DDBJ databases">
        <title>GWAS and RNA-Seq identify cryptic mechanisms of antimicrobial resistance in Acinetobacter baumannii.</title>
        <authorList>
            <person name="Sahl J.W."/>
        </authorList>
    </citation>
    <scope>NUCLEOTIDE SEQUENCE [LARGE SCALE GENOMIC DNA]</scope>
    <source>
        <strain evidence="1 2">TG28175</strain>
    </source>
</reference>
<dbReference type="Proteomes" id="UP000280073">
    <property type="component" value="Unassembled WGS sequence"/>
</dbReference>
<evidence type="ECO:0000313" key="1">
    <source>
        <dbReference type="EMBL" id="RSR30797.1"/>
    </source>
</evidence>
<gene>
    <name evidence="1" type="ORF">EA686_25190</name>
</gene>
<protein>
    <submittedName>
        <fullName evidence="1">Uncharacterized protein</fullName>
    </submittedName>
</protein>
<sequence length="71" mass="8510">MLRKVQKQAKEERKQQKRLNNFKKLALFLLCTYWKSFISNVGNACEKYQNISSCNEHYQLNWCSYASSCCY</sequence>
<evidence type="ECO:0000313" key="2">
    <source>
        <dbReference type="Proteomes" id="UP000280073"/>
    </source>
</evidence>
<name>A0A429MIU3_ACIBA</name>
<proteinExistence type="predicted"/>
<accession>A0A429MIU3</accession>
<dbReference type="AlphaFoldDB" id="A0A429MIU3"/>
<dbReference type="EMBL" id="RFDI01001991">
    <property type="protein sequence ID" value="RSR30797.1"/>
    <property type="molecule type" value="Genomic_DNA"/>
</dbReference>
<organism evidence="1 2">
    <name type="scientific">Acinetobacter baumannii</name>
    <dbReference type="NCBI Taxonomy" id="470"/>
    <lineage>
        <taxon>Bacteria</taxon>
        <taxon>Pseudomonadati</taxon>
        <taxon>Pseudomonadota</taxon>
        <taxon>Gammaproteobacteria</taxon>
        <taxon>Moraxellales</taxon>
        <taxon>Moraxellaceae</taxon>
        <taxon>Acinetobacter</taxon>
        <taxon>Acinetobacter calcoaceticus/baumannii complex</taxon>
    </lineage>
</organism>